<accession>A0ABU8YLY1</accession>
<gene>
    <name evidence="1" type="ORF">WMG39_10980</name>
</gene>
<dbReference type="RefSeq" id="WP_340517044.1">
    <property type="nucleotide sequence ID" value="NZ_JBBLXS010000115.1"/>
</dbReference>
<name>A0ABU8YLY1_9CYAN</name>
<sequence length="230" mass="26982">MSEHRLAENVIERPRGGLRISSRKVKGQKTSLIKLTEEATTDGLLSPYLIKPRKKTKWFSDCLGPLYQWLQSHVGEYWDDVYSKLCQILDITTLSGQHIVSHVWQYVERNAVLIDGVPYRKSREFYNTALPLGYWYKQLYVHPETGILCLAKRIRKVPEKKPDDFVFIDAYHHYQKINDLWYAIELADIEPLGINTNKSSVNREKYVVAKRQCNKKQIKLIMERLAKNKD</sequence>
<comment type="caution">
    <text evidence="1">The sequence shown here is derived from an EMBL/GenBank/DDBJ whole genome shotgun (WGS) entry which is preliminary data.</text>
</comment>
<evidence type="ECO:0000313" key="2">
    <source>
        <dbReference type="Proteomes" id="UP001384579"/>
    </source>
</evidence>
<dbReference type="EMBL" id="JBBLXS010000115">
    <property type="protein sequence ID" value="MEK0185383.1"/>
    <property type="molecule type" value="Genomic_DNA"/>
</dbReference>
<keyword evidence="2" id="KW-1185">Reference proteome</keyword>
<reference evidence="1 2" key="1">
    <citation type="journal article" date="2020" name="Harmful Algae">
        <title>Molecular and morphological characterization of a novel dihydroanatoxin-a producing Microcoleus species (cyanobacteria) from the Russian River, California, USA.</title>
        <authorList>
            <person name="Conklin K.Y."/>
            <person name="Stancheva R."/>
            <person name="Otten T.G."/>
            <person name="Fadness R."/>
            <person name="Boyer G.L."/>
            <person name="Read B."/>
            <person name="Zhang X."/>
            <person name="Sheath R.G."/>
        </authorList>
    </citation>
    <scope>NUCLEOTIDE SEQUENCE [LARGE SCALE GENOMIC DNA]</scope>
    <source>
        <strain evidence="1 2">PTRS2</strain>
    </source>
</reference>
<evidence type="ECO:0000313" key="1">
    <source>
        <dbReference type="EMBL" id="MEK0185383.1"/>
    </source>
</evidence>
<proteinExistence type="predicted"/>
<protein>
    <recommendedName>
        <fullName evidence="3">Transposase</fullName>
    </recommendedName>
</protein>
<organism evidence="1 2">
    <name type="scientific">Microcoleus anatoxicus PTRS2</name>
    <dbReference type="NCBI Taxonomy" id="2705321"/>
    <lineage>
        <taxon>Bacteria</taxon>
        <taxon>Bacillati</taxon>
        <taxon>Cyanobacteriota</taxon>
        <taxon>Cyanophyceae</taxon>
        <taxon>Oscillatoriophycideae</taxon>
        <taxon>Oscillatoriales</taxon>
        <taxon>Microcoleaceae</taxon>
        <taxon>Microcoleus</taxon>
        <taxon>Microcoleus anatoxicus</taxon>
    </lineage>
</organism>
<dbReference type="Proteomes" id="UP001384579">
    <property type="component" value="Unassembled WGS sequence"/>
</dbReference>
<evidence type="ECO:0008006" key="3">
    <source>
        <dbReference type="Google" id="ProtNLM"/>
    </source>
</evidence>